<gene>
    <name evidence="6" type="ORF">DGMP_21000</name>
</gene>
<evidence type="ECO:0000259" key="4">
    <source>
        <dbReference type="PROSITE" id="PS50043"/>
    </source>
</evidence>
<dbReference type="EMBL" id="AP024086">
    <property type="protein sequence ID" value="BCL61407.1"/>
    <property type="molecule type" value="Genomic_DNA"/>
</dbReference>
<dbReference type="Pfam" id="PF00196">
    <property type="entry name" value="GerE"/>
    <property type="match status" value="1"/>
</dbReference>
<keyword evidence="2 6" id="KW-0238">DNA-binding</keyword>
<dbReference type="GO" id="GO:0003677">
    <property type="term" value="F:DNA binding"/>
    <property type="evidence" value="ECO:0007669"/>
    <property type="project" value="UniProtKB-KW"/>
</dbReference>
<dbReference type="InterPro" id="IPR058245">
    <property type="entry name" value="NreC/VraR/RcsB-like_REC"/>
</dbReference>
<evidence type="ECO:0000313" key="7">
    <source>
        <dbReference type="Proteomes" id="UP000826725"/>
    </source>
</evidence>
<dbReference type="InterPro" id="IPR001789">
    <property type="entry name" value="Sig_transdc_resp-reg_receiver"/>
</dbReference>
<protein>
    <submittedName>
        <fullName evidence="6">DNA-binding response regulator</fullName>
    </submittedName>
</protein>
<keyword evidence="7" id="KW-1185">Reference proteome</keyword>
<dbReference type="PROSITE" id="PS50043">
    <property type="entry name" value="HTH_LUXR_2"/>
    <property type="match status" value="1"/>
</dbReference>
<organism evidence="6 7">
    <name type="scientific">Desulfomarina profundi</name>
    <dbReference type="NCBI Taxonomy" id="2772557"/>
    <lineage>
        <taxon>Bacteria</taxon>
        <taxon>Pseudomonadati</taxon>
        <taxon>Thermodesulfobacteriota</taxon>
        <taxon>Desulfobulbia</taxon>
        <taxon>Desulfobulbales</taxon>
        <taxon>Desulfobulbaceae</taxon>
        <taxon>Desulfomarina</taxon>
    </lineage>
</organism>
<dbReference type="Pfam" id="PF00072">
    <property type="entry name" value="Response_reg"/>
    <property type="match status" value="1"/>
</dbReference>
<sequence length="220" mass="24917">MADNITRLMVVDDHIMLLHGLCLFLNEEPDIEVIVQVSNARDALQQAERVKPDIILLDITLQKTSGLDLIEELLDLTPKTQIIILTMHDNAQYMQKALKKGARGFVLKKGLGEDLLYAIRSVMRGEIYVHPSLVKTYIPDASVKHIPQAAEEIIRWGELSAREQEVLILVARGYTSKEIAEKCLLSEKTIATYRSRGMVKLDIDRRSELVRLVMRLGKMG</sequence>
<evidence type="ECO:0000256" key="3">
    <source>
        <dbReference type="PROSITE-ProRule" id="PRU00169"/>
    </source>
</evidence>
<evidence type="ECO:0000256" key="1">
    <source>
        <dbReference type="ARBA" id="ARBA00022553"/>
    </source>
</evidence>
<dbReference type="CDD" id="cd17535">
    <property type="entry name" value="REC_NarL-like"/>
    <property type="match status" value="1"/>
</dbReference>
<dbReference type="PANTHER" id="PTHR43214">
    <property type="entry name" value="TWO-COMPONENT RESPONSE REGULATOR"/>
    <property type="match status" value="1"/>
</dbReference>
<dbReference type="Proteomes" id="UP000826725">
    <property type="component" value="Chromosome"/>
</dbReference>
<evidence type="ECO:0000259" key="5">
    <source>
        <dbReference type="PROSITE" id="PS50110"/>
    </source>
</evidence>
<dbReference type="AlphaFoldDB" id="A0A8D5FGW7"/>
<keyword evidence="1 3" id="KW-0597">Phosphoprotein</keyword>
<dbReference type="RefSeq" id="WP_228853863.1">
    <property type="nucleotide sequence ID" value="NZ_AP024086.1"/>
</dbReference>
<dbReference type="GO" id="GO:0006355">
    <property type="term" value="P:regulation of DNA-templated transcription"/>
    <property type="evidence" value="ECO:0007669"/>
    <property type="project" value="InterPro"/>
</dbReference>
<dbReference type="SMART" id="SM00448">
    <property type="entry name" value="REC"/>
    <property type="match status" value="1"/>
</dbReference>
<name>A0A8D5FGW7_9BACT</name>
<feature type="modified residue" description="4-aspartylphosphate" evidence="3">
    <location>
        <position position="58"/>
    </location>
</feature>
<proteinExistence type="predicted"/>
<accession>A0A8D5FGW7</accession>
<dbReference type="InterPro" id="IPR039420">
    <property type="entry name" value="WalR-like"/>
</dbReference>
<feature type="domain" description="HTH luxR-type" evidence="4">
    <location>
        <begin position="152"/>
        <end position="217"/>
    </location>
</feature>
<dbReference type="CDD" id="cd06170">
    <property type="entry name" value="LuxR_C_like"/>
    <property type="match status" value="1"/>
</dbReference>
<dbReference type="InterPro" id="IPR000792">
    <property type="entry name" value="Tscrpt_reg_LuxR_C"/>
</dbReference>
<dbReference type="GO" id="GO:0000160">
    <property type="term" value="P:phosphorelay signal transduction system"/>
    <property type="evidence" value="ECO:0007669"/>
    <property type="project" value="InterPro"/>
</dbReference>
<evidence type="ECO:0000313" key="6">
    <source>
        <dbReference type="EMBL" id="BCL61407.1"/>
    </source>
</evidence>
<dbReference type="KEGG" id="dbk:DGMP_21000"/>
<dbReference type="SMART" id="SM00421">
    <property type="entry name" value="HTH_LUXR"/>
    <property type="match status" value="1"/>
</dbReference>
<dbReference type="PROSITE" id="PS50110">
    <property type="entry name" value="RESPONSE_REGULATORY"/>
    <property type="match status" value="1"/>
</dbReference>
<reference evidence="6" key="1">
    <citation type="submission" date="2020-09" db="EMBL/GenBank/DDBJ databases">
        <title>Desulfogranum mesoprofundum gen. nov., sp. nov., a novel mesophilic, sulfate-reducing chemolithoautotroph isolated from a deep-sea hydrothermal vent chimney in the Suiyo Seamount.</title>
        <authorList>
            <person name="Hashimoto Y."/>
            <person name="Nakagawa S."/>
        </authorList>
    </citation>
    <scope>NUCLEOTIDE SEQUENCE</scope>
    <source>
        <strain evidence="6">KT2</strain>
    </source>
</reference>
<feature type="domain" description="Response regulatory" evidence="5">
    <location>
        <begin position="7"/>
        <end position="123"/>
    </location>
</feature>
<evidence type="ECO:0000256" key="2">
    <source>
        <dbReference type="ARBA" id="ARBA00023125"/>
    </source>
</evidence>